<dbReference type="PANTHER" id="PTHR37201">
    <property type="entry name" value="WD REPEAT PROTEIN"/>
    <property type="match status" value="1"/>
</dbReference>
<keyword evidence="2" id="KW-1185">Reference proteome</keyword>
<dbReference type="PANTHER" id="PTHR37201:SF1">
    <property type="entry name" value="WD REPEAT PROTEIN"/>
    <property type="match status" value="1"/>
</dbReference>
<name>A0AAD8HAE4_9APIA</name>
<sequence>MKQTGCCGCTTTITTFLHSPPPNLNFHLPAKQLGCRWRRVGLISVSIHKRHSTTVTAASYSSSDKPYFDYPVEEEEDIITFLHPPKHLIPLDPSSFNPALYLCKKIGDIPEERRHRLLSLLNPSLISRAWEVAGTKYDDPKLAKKTASNILRDYDGNDGLIEFWNCRSSGGGSVLARFSYYFPMYFMVKQVNEVMSTEQPCDMAYEFGDGVWDHYDYPQGFPKPAKHPWPFNDEVVVYIRQIGPGVLVGQAWQEGEAVEQVPKKLCGEILMVKDYGRVSK</sequence>
<gene>
    <name evidence="1" type="ORF">POM88_038290</name>
</gene>
<protein>
    <submittedName>
        <fullName evidence="1">Uncharacterized protein</fullName>
    </submittedName>
</protein>
<proteinExistence type="predicted"/>
<accession>A0AAD8HAE4</accession>
<dbReference type="EMBL" id="JAUIZM010000009">
    <property type="protein sequence ID" value="KAK1362729.1"/>
    <property type="molecule type" value="Genomic_DNA"/>
</dbReference>
<comment type="caution">
    <text evidence="1">The sequence shown here is derived from an EMBL/GenBank/DDBJ whole genome shotgun (WGS) entry which is preliminary data.</text>
</comment>
<dbReference type="AlphaFoldDB" id="A0AAD8HAE4"/>
<organism evidence="1 2">
    <name type="scientific">Heracleum sosnowskyi</name>
    <dbReference type="NCBI Taxonomy" id="360622"/>
    <lineage>
        <taxon>Eukaryota</taxon>
        <taxon>Viridiplantae</taxon>
        <taxon>Streptophyta</taxon>
        <taxon>Embryophyta</taxon>
        <taxon>Tracheophyta</taxon>
        <taxon>Spermatophyta</taxon>
        <taxon>Magnoliopsida</taxon>
        <taxon>eudicotyledons</taxon>
        <taxon>Gunneridae</taxon>
        <taxon>Pentapetalae</taxon>
        <taxon>asterids</taxon>
        <taxon>campanulids</taxon>
        <taxon>Apiales</taxon>
        <taxon>Apiaceae</taxon>
        <taxon>Apioideae</taxon>
        <taxon>apioid superclade</taxon>
        <taxon>Tordylieae</taxon>
        <taxon>Tordyliinae</taxon>
        <taxon>Heracleum</taxon>
    </lineage>
</organism>
<evidence type="ECO:0000313" key="1">
    <source>
        <dbReference type="EMBL" id="KAK1362729.1"/>
    </source>
</evidence>
<reference evidence="1" key="1">
    <citation type="submission" date="2023-02" db="EMBL/GenBank/DDBJ databases">
        <title>Genome of toxic invasive species Heracleum sosnowskyi carries increased number of genes despite the absence of recent whole-genome duplications.</title>
        <authorList>
            <person name="Schelkunov M."/>
            <person name="Shtratnikova V."/>
            <person name="Makarenko M."/>
            <person name="Klepikova A."/>
            <person name="Omelchenko D."/>
            <person name="Novikova G."/>
            <person name="Obukhova E."/>
            <person name="Bogdanov V."/>
            <person name="Penin A."/>
            <person name="Logacheva M."/>
        </authorList>
    </citation>
    <scope>NUCLEOTIDE SEQUENCE</scope>
    <source>
        <strain evidence="1">Hsosn_3</strain>
        <tissue evidence="1">Leaf</tissue>
    </source>
</reference>
<reference evidence="1" key="2">
    <citation type="submission" date="2023-05" db="EMBL/GenBank/DDBJ databases">
        <authorList>
            <person name="Schelkunov M.I."/>
        </authorList>
    </citation>
    <scope>NUCLEOTIDE SEQUENCE</scope>
    <source>
        <strain evidence="1">Hsosn_3</strain>
        <tissue evidence="1">Leaf</tissue>
    </source>
</reference>
<evidence type="ECO:0000313" key="2">
    <source>
        <dbReference type="Proteomes" id="UP001237642"/>
    </source>
</evidence>
<dbReference type="Proteomes" id="UP001237642">
    <property type="component" value="Unassembled WGS sequence"/>
</dbReference>